<name>A0A2N9XXI6_9NEIS</name>
<sequence>MIEVTKKAEPEIKYPVGRKCKDSGQVVIFWDEHTCTVVFPGEKQLNAGLTYGGLSSCMDEDEWEPMDIHIYG</sequence>
<organism evidence="1 2">
    <name type="scientific">Snodgrassella alvi</name>
    <dbReference type="NCBI Taxonomy" id="1196083"/>
    <lineage>
        <taxon>Bacteria</taxon>
        <taxon>Pseudomonadati</taxon>
        <taxon>Pseudomonadota</taxon>
        <taxon>Betaproteobacteria</taxon>
        <taxon>Neisseriales</taxon>
        <taxon>Neisseriaceae</taxon>
        <taxon>Snodgrassella</taxon>
    </lineage>
</organism>
<gene>
    <name evidence="1" type="ORF">BHC49_07660</name>
</gene>
<proteinExistence type="predicted"/>
<accession>A0A2N9XXI6</accession>
<evidence type="ECO:0000313" key="1">
    <source>
        <dbReference type="EMBL" id="PIT54698.1"/>
    </source>
</evidence>
<dbReference type="RefSeq" id="WP_100137614.1">
    <property type="nucleotide sequence ID" value="NZ_MEIS01000110.1"/>
</dbReference>
<dbReference type="EMBL" id="MEIS01000110">
    <property type="protein sequence ID" value="PIT54698.1"/>
    <property type="molecule type" value="Genomic_DNA"/>
</dbReference>
<dbReference type="Proteomes" id="UP000229434">
    <property type="component" value="Unassembled WGS sequence"/>
</dbReference>
<reference evidence="1 2" key="1">
    <citation type="journal article" date="2017" name="MBio">
        <title>Type VI secretion-mediated competition in the bee gut microbiome.</title>
        <authorList>
            <person name="Steele M.I."/>
            <person name="Kwong W.K."/>
            <person name="Powell J.E."/>
            <person name="Whiteley M."/>
            <person name="Moran N.A."/>
        </authorList>
    </citation>
    <scope>NUCLEOTIDE SEQUENCE [LARGE SCALE GENOMIC DNA]</scope>
    <source>
        <strain evidence="1 2">Nev3CBA3</strain>
    </source>
</reference>
<dbReference type="AlphaFoldDB" id="A0A2N9XXI6"/>
<comment type="caution">
    <text evidence="1">The sequence shown here is derived from an EMBL/GenBank/DDBJ whole genome shotgun (WGS) entry which is preliminary data.</text>
</comment>
<evidence type="ECO:0000313" key="2">
    <source>
        <dbReference type="Proteomes" id="UP000229434"/>
    </source>
</evidence>
<protein>
    <submittedName>
        <fullName evidence="1">Uncharacterized protein</fullName>
    </submittedName>
</protein>